<comment type="caution">
    <text evidence="3">The sequence shown here is derived from an EMBL/GenBank/DDBJ whole genome shotgun (WGS) entry which is preliminary data.</text>
</comment>
<evidence type="ECO:0000256" key="1">
    <source>
        <dbReference type="ARBA" id="ARBA00004496"/>
    </source>
</evidence>
<evidence type="ECO:0000313" key="3">
    <source>
        <dbReference type="EMBL" id="GAA4608975.1"/>
    </source>
</evidence>
<name>A0ABP8TI90_9ACTN</name>
<dbReference type="PANTHER" id="PTHR31250">
    <property type="entry name" value="IQ DOMAIN-CONTAINING PROTEIN IQM3"/>
    <property type="match status" value="1"/>
</dbReference>
<evidence type="ECO:0000256" key="2">
    <source>
        <dbReference type="ARBA" id="ARBA00022490"/>
    </source>
</evidence>
<organism evidence="3 4">
    <name type="scientific">Actinoallomurus liliacearum</name>
    <dbReference type="NCBI Taxonomy" id="1080073"/>
    <lineage>
        <taxon>Bacteria</taxon>
        <taxon>Bacillati</taxon>
        <taxon>Actinomycetota</taxon>
        <taxon>Actinomycetes</taxon>
        <taxon>Streptosporangiales</taxon>
        <taxon>Thermomonosporaceae</taxon>
        <taxon>Actinoallomurus</taxon>
    </lineage>
</organism>
<proteinExistence type="predicted"/>
<gene>
    <name evidence="3" type="ORF">GCM10023195_35730</name>
</gene>
<sequence>MGKYDAIEKGLFEAAEPFFKKFGGKASRAAGDAAEKAPFKTTKLKESYRGENQPGGIIGPWGDRIEVRYLDDVERRDYKLTVDEDGLLRDSKGRPFNSLAGENPDAPGAIFVMDEHGNIYASNFEEYGKFHHSSLLGGEDVAGAGTLSVSDGRVNAISNSSGHYRPSAELNQQVVDHLRSQGVRIDDDMIDFTW</sequence>
<keyword evidence="4" id="KW-1185">Reference proteome</keyword>
<evidence type="ECO:0000313" key="4">
    <source>
        <dbReference type="Proteomes" id="UP001500212"/>
    </source>
</evidence>
<reference evidence="4" key="1">
    <citation type="journal article" date="2019" name="Int. J. Syst. Evol. Microbiol.">
        <title>The Global Catalogue of Microorganisms (GCM) 10K type strain sequencing project: providing services to taxonomists for standard genome sequencing and annotation.</title>
        <authorList>
            <consortium name="The Broad Institute Genomics Platform"/>
            <consortium name="The Broad Institute Genome Sequencing Center for Infectious Disease"/>
            <person name="Wu L."/>
            <person name="Ma J."/>
        </authorList>
    </citation>
    <scope>NUCLEOTIDE SEQUENCE [LARGE SCALE GENOMIC DNA]</scope>
    <source>
        <strain evidence="4">JCM 17938</strain>
    </source>
</reference>
<dbReference type="PANTHER" id="PTHR31250:SF27">
    <property type="entry name" value="IQ DOMAIN-CONTAINING PROTEIN IQM5"/>
    <property type="match status" value="1"/>
</dbReference>
<comment type="subcellular location">
    <subcellularLocation>
        <location evidence="1">Cytoplasm</location>
    </subcellularLocation>
</comment>
<protein>
    <submittedName>
        <fullName evidence="3">Uncharacterized protein</fullName>
    </submittedName>
</protein>
<keyword evidence="2" id="KW-0963">Cytoplasm</keyword>
<dbReference type="InterPro" id="IPR044159">
    <property type="entry name" value="IQM"/>
</dbReference>
<dbReference type="Proteomes" id="UP001500212">
    <property type="component" value="Unassembled WGS sequence"/>
</dbReference>
<dbReference type="RefSeq" id="WP_345354891.1">
    <property type="nucleotide sequence ID" value="NZ_BAABHJ010000008.1"/>
</dbReference>
<accession>A0ABP8TI90</accession>
<dbReference type="EMBL" id="BAABHJ010000008">
    <property type="protein sequence ID" value="GAA4608975.1"/>
    <property type="molecule type" value="Genomic_DNA"/>
</dbReference>